<sequence length="146" mass="16649">MKHHSAQEIAAAATLYPSPQEPRMSRRQRIERWAALLESHSGTLNALRQIEYLSPADRRAYRAPNTPLTIAFNDPVLREEGLKSDGLGDAMTFFEMNDSDAHRLLCDCRYLGRMTGTAVAERLRRYAASGERRAKLRQAIRRFFGL</sequence>
<keyword evidence="2" id="KW-1185">Reference proteome</keyword>
<dbReference type="Proteomes" id="UP001589755">
    <property type="component" value="Unassembled WGS sequence"/>
</dbReference>
<organism evidence="1 2">
    <name type="scientific">Chelativorans intermedius</name>
    <dbReference type="NCBI Taxonomy" id="515947"/>
    <lineage>
        <taxon>Bacteria</taxon>
        <taxon>Pseudomonadati</taxon>
        <taxon>Pseudomonadota</taxon>
        <taxon>Alphaproteobacteria</taxon>
        <taxon>Hyphomicrobiales</taxon>
        <taxon>Phyllobacteriaceae</taxon>
        <taxon>Chelativorans</taxon>
    </lineage>
</organism>
<dbReference type="RefSeq" id="WP_261521487.1">
    <property type="nucleotide sequence ID" value="NZ_JAODNW010000018.1"/>
</dbReference>
<reference evidence="1 2" key="1">
    <citation type="submission" date="2024-09" db="EMBL/GenBank/DDBJ databases">
        <authorList>
            <person name="Sun Q."/>
            <person name="Mori K."/>
        </authorList>
    </citation>
    <scope>NUCLEOTIDE SEQUENCE [LARGE SCALE GENOMIC DNA]</scope>
    <source>
        <strain evidence="1 2">CCM 8543</strain>
    </source>
</reference>
<accession>A0ABV6D6H2</accession>
<evidence type="ECO:0000313" key="2">
    <source>
        <dbReference type="Proteomes" id="UP001589755"/>
    </source>
</evidence>
<evidence type="ECO:0000313" key="1">
    <source>
        <dbReference type="EMBL" id="MFC0208240.1"/>
    </source>
</evidence>
<comment type="caution">
    <text evidence="1">The sequence shown here is derived from an EMBL/GenBank/DDBJ whole genome shotgun (WGS) entry which is preliminary data.</text>
</comment>
<name>A0ABV6D6H2_9HYPH</name>
<dbReference type="EMBL" id="JBHLXD010000009">
    <property type="protein sequence ID" value="MFC0208240.1"/>
    <property type="molecule type" value="Genomic_DNA"/>
</dbReference>
<proteinExistence type="predicted"/>
<gene>
    <name evidence="1" type="ORF">ACFFJ2_07500</name>
</gene>
<protein>
    <submittedName>
        <fullName evidence="1">Uncharacterized protein</fullName>
    </submittedName>
</protein>